<protein>
    <submittedName>
        <fullName evidence="1">Uncharacterized protein</fullName>
    </submittedName>
</protein>
<sequence>MKLVELEKFLEECIKCEVPFPKNTMTFVVDDFHSIVPEEHHNTKNLEFRFKVEQEFRMVHIIPPVI</sequence>
<evidence type="ECO:0000313" key="2">
    <source>
        <dbReference type="Proteomes" id="UP000679008"/>
    </source>
</evidence>
<reference evidence="1 2" key="1">
    <citation type="submission" date="2021-04" db="EMBL/GenBank/DDBJ databases">
        <title>Description of novel Flavobacterium sp. F-328.</title>
        <authorList>
            <person name="Saticioglu I.B."/>
        </authorList>
    </citation>
    <scope>NUCLEOTIDE SEQUENCE [LARGE SCALE GENOMIC DNA]</scope>
    <source>
        <strain evidence="1 2">F-328</strain>
    </source>
</reference>
<proteinExistence type="predicted"/>
<accession>A0ABS5D0F5</accession>
<comment type="caution">
    <text evidence="1">The sequence shown here is derived from an EMBL/GenBank/DDBJ whole genome shotgun (WGS) entry which is preliminary data.</text>
</comment>
<gene>
    <name evidence="1" type="ORF">KBJ98_02200</name>
</gene>
<evidence type="ECO:0000313" key="1">
    <source>
        <dbReference type="EMBL" id="MBQ0907508.1"/>
    </source>
</evidence>
<organism evidence="1 2">
    <name type="scientific">Flavobacterium erciyesense</name>
    <dbReference type="NCBI Taxonomy" id="2825842"/>
    <lineage>
        <taxon>Bacteria</taxon>
        <taxon>Pseudomonadati</taxon>
        <taxon>Bacteroidota</taxon>
        <taxon>Flavobacteriia</taxon>
        <taxon>Flavobacteriales</taxon>
        <taxon>Flavobacteriaceae</taxon>
        <taxon>Flavobacterium</taxon>
    </lineage>
</organism>
<keyword evidence="2" id="KW-1185">Reference proteome</keyword>
<name>A0ABS5D0F5_9FLAO</name>
<dbReference type="EMBL" id="JAGPXB010000001">
    <property type="protein sequence ID" value="MBQ0907508.1"/>
    <property type="molecule type" value="Genomic_DNA"/>
</dbReference>
<dbReference type="Proteomes" id="UP000679008">
    <property type="component" value="Unassembled WGS sequence"/>
</dbReference>
<dbReference type="RefSeq" id="WP_210788054.1">
    <property type="nucleotide sequence ID" value="NZ_JAGPXB010000001.1"/>
</dbReference>